<sequence length="238" mass="25389">MSQNVPAVTLRVQDFGRNLANLAGYHVFMKRRLLVGALSALSLAACGSPTVNLTASPSALQSSSAPSSSPSPIAFQTYPAAQCAGLTDSASSSATVANVAGPIYYQFGCDENRILVAMNMDGTGGVVFAMLQSEYSYGQITPANDKYRVTKTITSLNKVLNVNLIFYGPANDLRLKDMVRTVGPVAGSLDDITAFHDQDCRDYMSTGNHKDCKAMTQDSSIGFLKQGTEANWLNEFSS</sequence>
<accession>A0A6J5YNQ6</accession>
<dbReference type="AlphaFoldDB" id="A0A6J5YNQ6"/>
<name>A0A6J5YNQ6_9ZZZZ</name>
<reference evidence="1" key="1">
    <citation type="submission" date="2020-05" db="EMBL/GenBank/DDBJ databases">
        <authorList>
            <person name="Chiriac C."/>
            <person name="Salcher M."/>
            <person name="Ghai R."/>
            <person name="Kavagutti S V."/>
        </authorList>
    </citation>
    <scope>NUCLEOTIDE SEQUENCE</scope>
</reference>
<protein>
    <submittedName>
        <fullName evidence="1">Unannotated protein</fullName>
    </submittedName>
</protein>
<dbReference type="EMBL" id="CAESAJ010000013">
    <property type="protein sequence ID" value="CAB4331881.1"/>
    <property type="molecule type" value="Genomic_DNA"/>
</dbReference>
<evidence type="ECO:0000313" key="1">
    <source>
        <dbReference type="EMBL" id="CAB4331881.1"/>
    </source>
</evidence>
<gene>
    <name evidence="1" type="ORF">UFOPK3770_00253</name>
</gene>
<organism evidence="1">
    <name type="scientific">freshwater metagenome</name>
    <dbReference type="NCBI Taxonomy" id="449393"/>
    <lineage>
        <taxon>unclassified sequences</taxon>
        <taxon>metagenomes</taxon>
        <taxon>ecological metagenomes</taxon>
    </lineage>
</organism>
<proteinExistence type="predicted"/>